<dbReference type="InterPro" id="IPR011009">
    <property type="entry name" value="Kinase-like_dom_sf"/>
</dbReference>
<evidence type="ECO:0000256" key="1">
    <source>
        <dbReference type="ARBA" id="ARBA00022741"/>
    </source>
</evidence>
<dbReference type="Gene3D" id="3.30.200.20">
    <property type="entry name" value="Phosphorylase Kinase, domain 1"/>
    <property type="match status" value="1"/>
</dbReference>
<dbReference type="RefSeq" id="WP_263710759.1">
    <property type="nucleotide sequence ID" value="NZ_JAOWKX010000001.1"/>
</dbReference>
<proteinExistence type="predicted"/>
<dbReference type="Proteomes" id="UP001652504">
    <property type="component" value="Unassembled WGS sequence"/>
</dbReference>
<comment type="caution">
    <text evidence="4">The sequence shown here is derived from an EMBL/GenBank/DDBJ whole genome shotgun (WGS) entry which is preliminary data.</text>
</comment>
<keyword evidence="5" id="KW-1185">Reference proteome</keyword>
<dbReference type="Pfam" id="PF01636">
    <property type="entry name" value="APH"/>
    <property type="match status" value="1"/>
</dbReference>
<dbReference type="PANTHER" id="PTHR33540:SF1">
    <property type="entry name" value="N-ACETYLMURAMATE_N-ACETYLGLUCOSAMINE KINASE"/>
    <property type="match status" value="1"/>
</dbReference>
<reference evidence="4 5" key="1">
    <citation type="submission" date="2022-10" db="EMBL/GenBank/DDBJ databases">
        <title>Aestuariibacter sp. AA17 isolated from Montipora capitata coral fragment.</title>
        <authorList>
            <person name="Emsley S.A."/>
            <person name="Pfannmuller K.M."/>
            <person name="Loughran R.M."/>
            <person name="Shlafstein M."/>
            <person name="Papke E."/>
            <person name="Saw J.H."/>
            <person name="Ushijima B."/>
            <person name="Videau P."/>
        </authorList>
    </citation>
    <scope>NUCLEOTIDE SEQUENCE [LARGE SCALE GENOMIC DNA]</scope>
    <source>
        <strain evidence="4 5">AA17</strain>
    </source>
</reference>
<evidence type="ECO:0000256" key="2">
    <source>
        <dbReference type="ARBA" id="ARBA00022840"/>
    </source>
</evidence>
<organism evidence="4 5">
    <name type="scientific">Fluctibacter corallii</name>
    <dbReference type="NCBI Taxonomy" id="2984329"/>
    <lineage>
        <taxon>Bacteria</taxon>
        <taxon>Pseudomonadati</taxon>
        <taxon>Pseudomonadota</taxon>
        <taxon>Gammaproteobacteria</taxon>
        <taxon>Alteromonadales</taxon>
        <taxon>Alteromonadaceae</taxon>
        <taxon>Fluctibacter</taxon>
    </lineage>
</organism>
<dbReference type="SUPFAM" id="SSF56112">
    <property type="entry name" value="Protein kinase-like (PK-like)"/>
    <property type="match status" value="1"/>
</dbReference>
<dbReference type="EMBL" id="JAOWKX010000001">
    <property type="protein sequence ID" value="MCV2883563.1"/>
    <property type="molecule type" value="Genomic_DNA"/>
</dbReference>
<feature type="domain" description="Aminoglycoside phosphotransferase" evidence="3">
    <location>
        <begin position="28"/>
        <end position="253"/>
    </location>
</feature>
<protein>
    <submittedName>
        <fullName evidence="4">Phosphotransferase</fullName>
    </submittedName>
</protein>
<dbReference type="Gene3D" id="3.90.1200.10">
    <property type="match status" value="1"/>
</dbReference>
<evidence type="ECO:0000313" key="4">
    <source>
        <dbReference type="EMBL" id="MCV2883563.1"/>
    </source>
</evidence>
<sequence length="331" mass="38087">MSHQVKRQEQLVSWLKQHSQFSFTSLNIVSGDASFRRYFRFQSNQKSYIAVDAPPETEDVNRFIAVAEAYSQHGVRVPAVLAVNVEQGFYVLEDFGDKQFASIFESKSVSDWYQSALKQLPAIQSCTRTAQGNMKFYDQALLDRDFGLFTEWLVNKLLSLKLDEKEQRVLRDAEIVLANNMLAQPQVGCHRDFHSRNLMIVGDDEIGVIDFQDAVCGPITYDAVSLLRDCYKAWPEQWVDAQLSALHQRDYSQYPLSTFRRWFDLTGIQRHAKAAGIFARLHLRDGKSVYLDDIPTALSYIPVIARRYTDLHDFANLIEMRVIPAFEKNVL</sequence>
<name>A0ABT3A4E3_9ALTE</name>
<dbReference type="PANTHER" id="PTHR33540">
    <property type="entry name" value="TRNA THREONYLCARBAMOYLADENOSINE BIOSYNTHESIS PROTEIN TSAE"/>
    <property type="match status" value="1"/>
</dbReference>
<evidence type="ECO:0000313" key="5">
    <source>
        <dbReference type="Proteomes" id="UP001652504"/>
    </source>
</evidence>
<evidence type="ECO:0000259" key="3">
    <source>
        <dbReference type="Pfam" id="PF01636"/>
    </source>
</evidence>
<keyword evidence="1" id="KW-0547">Nucleotide-binding</keyword>
<keyword evidence="2" id="KW-0067">ATP-binding</keyword>
<dbReference type="InterPro" id="IPR002575">
    <property type="entry name" value="Aminoglycoside_PTrfase"/>
</dbReference>
<gene>
    <name evidence="4" type="ORF">OE749_02475</name>
</gene>
<accession>A0ABT3A4E3</accession>